<evidence type="ECO:0000256" key="3">
    <source>
        <dbReference type="ARBA" id="ARBA00022860"/>
    </source>
</evidence>
<keyword evidence="7" id="KW-1185">Reference proteome</keyword>
<dbReference type="InterPro" id="IPR051185">
    <property type="entry name" value="ASPM"/>
</dbReference>
<dbReference type="Proteomes" id="UP001345013">
    <property type="component" value="Unassembled WGS sequence"/>
</dbReference>
<gene>
    <name evidence="6" type="ORF">LTR24_000172</name>
</gene>
<keyword evidence="3" id="KW-0112">Calmodulin-binding</keyword>
<dbReference type="EMBL" id="JAVRRG010000002">
    <property type="protein sequence ID" value="KAK5102262.1"/>
    <property type="molecule type" value="Genomic_DNA"/>
</dbReference>
<evidence type="ECO:0000313" key="6">
    <source>
        <dbReference type="EMBL" id="KAK5102262.1"/>
    </source>
</evidence>
<proteinExistence type="predicted"/>
<evidence type="ECO:0000256" key="2">
    <source>
        <dbReference type="ARBA" id="ARBA00022490"/>
    </source>
</evidence>
<comment type="subcellular location">
    <subcellularLocation>
        <location evidence="1">Cytoplasm</location>
    </subcellularLocation>
</comment>
<evidence type="ECO:0000313" key="7">
    <source>
        <dbReference type="Proteomes" id="UP001345013"/>
    </source>
</evidence>
<feature type="domain" description="Calponin-homology (CH)" evidence="5">
    <location>
        <begin position="622"/>
        <end position="774"/>
    </location>
</feature>
<dbReference type="Gene3D" id="1.10.418.10">
    <property type="entry name" value="Calponin-like domain"/>
    <property type="match status" value="2"/>
</dbReference>
<dbReference type="CDD" id="cd21223">
    <property type="entry name" value="CH_ASPM_rpt1"/>
    <property type="match status" value="1"/>
</dbReference>
<dbReference type="PANTHER" id="PTHR22706">
    <property type="entry name" value="ASSEMBLY FACTOR FOR SPINDLE MICROTUBULES"/>
    <property type="match status" value="1"/>
</dbReference>
<feature type="region of interest" description="Disordered" evidence="4">
    <location>
        <begin position="94"/>
        <end position="131"/>
    </location>
</feature>
<accession>A0ABR0KNY2</accession>
<reference evidence="6 7" key="1">
    <citation type="submission" date="2023-08" db="EMBL/GenBank/DDBJ databases">
        <title>Black Yeasts Isolated from many extreme environments.</title>
        <authorList>
            <person name="Coleine C."/>
            <person name="Stajich J.E."/>
            <person name="Selbmann L."/>
        </authorList>
    </citation>
    <scope>NUCLEOTIDE SEQUENCE [LARGE SCALE GENOMIC DNA]</scope>
    <source>
        <strain evidence="6 7">CCFEE 5885</strain>
    </source>
</reference>
<organism evidence="6 7">
    <name type="scientific">Lithohypha guttulata</name>
    <dbReference type="NCBI Taxonomy" id="1690604"/>
    <lineage>
        <taxon>Eukaryota</taxon>
        <taxon>Fungi</taxon>
        <taxon>Dikarya</taxon>
        <taxon>Ascomycota</taxon>
        <taxon>Pezizomycotina</taxon>
        <taxon>Eurotiomycetes</taxon>
        <taxon>Chaetothyriomycetidae</taxon>
        <taxon>Chaetothyriales</taxon>
        <taxon>Trichomeriaceae</taxon>
        <taxon>Lithohypha</taxon>
    </lineage>
</organism>
<keyword evidence="2" id="KW-0963">Cytoplasm</keyword>
<sequence length="988" mass="110759">MRRSIATPCPVAPNQYTAFENTYHDDTTTDIDFTTAFKASFRNVKPRRVQVARRGTTNFAIHEDNEGPALPVLQPVRGSLSTLSHPAKRVIPPIKTRTGTEVSQDATSGKKGLIESRNAKPQRSSAAPRRLPASVPIVLEVVKDENDVRAQPVKQIERDERRRTLYMPSEDTTQPTMWMGIFSPVKNGVLAEDQADQVLSSDLTGIAARMAEKKRRRTSTMQSKAKRLPLQNNATAQEKAVSEDRAGAPTGKENVPPNQMDSVSNTTRRTSPVQKRVTKKEPVVNDRDFQRRQFLAQARLDQISKPRGSRCSSPDVSTMYEIGKSAPPTEQSTPKKRLAWNAGPRVIAKDECWSRTSSPKAHFMTETKPEEALAPKIPTRFVRPILQHHPNHHQHLPILEHIENPALYEEDWLGQQEVVVTQFLNSLFEQAQGKTGRIDEDKSRKVLVGLYNSPEIALVHSRVQAAVLYGSLSLSHEAMFQMQNLVKDVGRRRQYLKFWTDNYDNNLLKVALEVVTGRQVNVRNARTSSGSSPAKSGIRKLLEQFTEAFLLRNEDVGFKSAGTGASTNDLGSRTILRSLMLLKALDLLQQHIGAKSGTCLFRRNATFKSSAVAGQTLMRLINPAVGDSLRALRQLGYEVYHEQQAIEEVSYRIENIAVDLRDGAVLTRLVELLLYKTSSKELGRAHEGDATTVCMPEGETLLIGAHNTWPLSHHLKVPCVSRATKVWNVQVALAALGHVKGISKFVEDVSAEDIVDGHREKTIKLLWALVGRYGLVGIVDWDDLKQEVRRLNASFEEDLDEVDASDEKDVQAQCEYLLKAWTRAVAASKGEAVRNFTTGFSDGRIFKAILDEYEPYLRTSASSESTLQQRLLQLGCSRQFSELFSHTNGQMHIFGKEFVLAALAFLCSRVVGPSKLCRKAIMIQRCWRKHWQAVQKERQAVKRALAEACATSINIRQDFRRNTNIAYADLVSKPDDRTEIDDDIWLSL</sequence>
<dbReference type="SUPFAM" id="SSF47576">
    <property type="entry name" value="Calponin-homology domain, CH-domain"/>
    <property type="match status" value="1"/>
</dbReference>
<feature type="compositionally biased region" description="Polar residues" evidence="4">
    <location>
        <begin position="97"/>
        <end position="107"/>
    </location>
</feature>
<dbReference type="PANTHER" id="PTHR22706:SF1">
    <property type="entry name" value="ASSEMBLY FACTOR FOR SPINDLE MICROTUBULES"/>
    <property type="match status" value="1"/>
</dbReference>
<comment type="caution">
    <text evidence="6">The sequence shown here is derived from an EMBL/GenBank/DDBJ whole genome shotgun (WGS) entry which is preliminary data.</text>
</comment>
<dbReference type="InterPro" id="IPR036872">
    <property type="entry name" value="CH_dom_sf"/>
</dbReference>
<dbReference type="PROSITE" id="PS50021">
    <property type="entry name" value="CH"/>
    <property type="match status" value="1"/>
</dbReference>
<feature type="compositionally biased region" description="Polar residues" evidence="4">
    <location>
        <begin position="256"/>
        <end position="273"/>
    </location>
</feature>
<evidence type="ECO:0000259" key="5">
    <source>
        <dbReference type="PROSITE" id="PS50021"/>
    </source>
</evidence>
<protein>
    <recommendedName>
        <fullName evidence="5">Calponin-homology (CH) domain-containing protein</fullName>
    </recommendedName>
</protein>
<evidence type="ECO:0000256" key="1">
    <source>
        <dbReference type="ARBA" id="ARBA00004496"/>
    </source>
</evidence>
<feature type="region of interest" description="Disordered" evidence="4">
    <location>
        <begin position="211"/>
        <end position="281"/>
    </location>
</feature>
<evidence type="ECO:0000256" key="4">
    <source>
        <dbReference type="SAM" id="MobiDB-lite"/>
    </source>
</evidence>
<name>A0ABR0KNY2_9EURO</name>
<dbReference type="InterPro" id="IPR001715">
    <property type="entry name" value="CH_dom"/>
</dbReference>